<evidence type="ECO:0000259" key="5">
    <source>
        <dbReference type="Pfam" id="PF05433"/>
    </source>
</evidence>
<comment type="subcellular location">
    <subcellularLocation>
        <location evidence="1">Membrane</location>
    </subcellularLocation>
</comment>
<dbReference type="RefSeq" id="WP_091507171.1">
    <property type="nucleotide sequence ID" value="NZ_FNFH01000001.1"/>
</dbReference>
<evidence type="ECO:0000313" key="6">
    <source>
        <dbReference type="EMBL" id="SDJ60173.1"/>
    </source>
</evidence>
<organism evidence="6 7">
    <name type="scientific">Microbulbifer yueqingensis</name>
    <dbReference type="NCBI Taxonomy" id="658219"/>
    <lineage>
        <taxon>Bacteria</taxon>
        <taxon>Pseudomonadati</taxon>
        <taxon>Pseudomonadota</taxon>
        <taxon>Gammaproteobacteria</taxon>
        <taxon>Cellvibrionales</taxon>
        <taxon>Microbulbiferaceae</taxon>
        <taxon>Microbulbifer</taxon>
    </lineage>
</organism>
<evidence type="ECO:0000256" key="1">
    <source>
        <dbReference type="ARBA" id="ARBA00004370"/>
    </source>
</evidence>
<proteinExistence type="predicted"/>
<evidence type="ECO:0000313" key="7">
    <source>
        <dbReference type="Proteomes" id="UP000199305"/>
    </source>
</evidence>
<reference evidence="7" key="1">
    <citation type="submission" date="2016-10" db="EMBL/GenBank/DDBJ databases">
        <authorList>
            <person name="Varghese N."/>
            <person name="Submissions S."/>
        </authorList>
    </citation>
    <scope>NUCLEOTIDE SEQUENCE [LARGE SCALE GENOMIC DNA]</scope>
    <source>
        <strain evidence="7">CGMCC 1.10658</strain>
    </source>
</reference>
<dbReference type="InterPro" id="IPR008816">
    <property type="entry name" value="Gly_zipper_2TM_dom"/>
</dbReference>
<feature type="chain" id="PRO_5011438298" evidence="4">
    <location>
        <begin position="19"/>
        <end position="247"/>
    </location>
</feature>
<dbReference type="EMBL" id="FNFH01000001">
    <property type="protein sequence ID" value="SDJ60173.1"/>
    <property type="molecule type" value="Genomic_DNA"/>
</dbReference>
<dbReference type="PANTHER" id="PTHR35603:SF2">
    <property type="entry name" value="OUTER MEMBRANE LIPOPROTEIN"/>
    <property type="match status" value="1"/>
</dbReference>
<feature type="compositionally biased region" description="Basic and acidic residues" evidence="3">
    <location>
        <begin position="97"/>
        <end position="107"/>
    </location>
</feature>
<keyword evidence="4" id="KW-0732">Signal</keyword>
<accession>A0A1G8V285</accession>
<keyword evidence="2" id="KW-0472">Membrane</keyword>
<name>A0A1G8V285_9GAMM</name>
<dbReference type="PANTHER" id="PTHR35603">
    <property type="match status" value="1"/>
</dbReference>
<dbReference type="Pfam" id="PF05433">
    <property type="entry name" value="Rick_17kDa_Anti"/>
    <property type="match status" value="1"/>
</dbReference>
<dbReference type="GO" id="GO:0019867">
    <property type="term" value="C:outer membrane"/>
    <property type="evidence" value="ECO:0007669"/>
    <property type="project" value="InterPro"/>
</dbReference>
<dbReference type="STRING" id="658219.SAMN05216212_0376"/>
<dbReference type="OrthoDB" id="6170015at2"/>
<gene>
    <name evidence="6" type="ORF">SAMN05216212_0376</name>
</gene>
<feature type="signal peptide" evidence="4">
    <location>
        <begin position="1"/>
        <end position="18"/>
    </location>
</feature>
<sequence>MKKLALLTSLLLCGSLSAAVFAEPPEGRGWKKHKHKHEHYAAKEEYWDGNCKVERKWKRNGDYEEERKCRGDRYYDDHEHRRVDVVVLPPWFDQRAPEPEYRPEWRPQPRRTSTRCNSEKVGRVLGGIIGGVIGHQIGDGRGNTAATIGGAIAGVLVGGKIGERMDQRNQACVAQALEFAPEGQRITWDSEQGHERYAVTPGPVQQRGDRYCRPFTAEVMGSGEPVVTNGSACRQPDGTWVQSQQRL</sequence>
<dbReference type="AlphaFoldDB" id="A0A1G8V285"/>
<evidence type="ECO:0000256" key="4">
    <source>
        <dbReference type="SAM" id="SignalP"/>
    </source>
</evidence>
<dbReference type="InterPro" id="IPR051407">
    <property type="entry name" value="Bact_OM_lipoprot/Surf_antigen"/>
</dbReference>
<feature type="domain" description="Glycine zipper 2TM" evidence="5">
    <location>
        <begin position="124"/>
        <end position="162"/>
    </location>
</feature>
<evidence type="ECO:0000256" key="3">
    <source>
        <dbReference type="SAM" id="MobiDB-lite"/>
    </source>
</evidence>
<keyword evidence="7" id="KW-1185">Reference proteome</keyword>
<evidence type="ECO:0000256" key="2">
    <source>
        <dbReference type="ARBA" id="ARBA00023136"/>
    </source>
</evidence>
<protein>
    <submittedName>
        <fullName evidence="6">Surface antigen</fullName>
    </submittedName>
</protein>
<dbReference type="Proteomes" id="UP000199305">
    <property type="component" value="Unassembled WGS sequence"/>
</dbReference>
<feature type="region of interest" description="Disordered" evidence="3">
    <location>
        <begin position="97"/>
        <end position="116"/>
    </location>
</feature>